<accession>K2MZZ4</accession>
<sequence length="203" mass="23136">MPPTHPLFKVTPPSGTSAVYACICAGRAGKKGRDWQTQKKKIPSHTHTHTQIAVGCRTRCRVCIISSRHIQAELQQEEKEREEKKKKEKERDECPTHTSLSLSLLFSLFFPLVLAKTFAAHKCTQDACMLRKSCMYLLMHMFICRLLSPIRPRSKVQHHKKTAIANRPTRIVREGGREGVREGGGRNKKVKAILKREGEREGR</sequence>
<feature type="compositionally biased region" description="Basic and acidic residues" evidence="1">
    <location>
        <begin position="176"/>
        <end position="185"/>
    </location>
</feature>
<feature type="region of interest" description="Disordered" evidence="1">
    <location>
        <begin position="74"/>
        <end position="94"/>
    </location>
</feature>
<name>K2MZZ4_TRYCR</name>
<proteinExistence type="predicted"/>
<feature type="compositionally biased region" description="Basic and acidic residues" evidence="1">
    <location>
        <begin position="76"/>
        <end position="94"/>
    </location>
</feature>
<dbReference type="EMBL" id="AHKC01017064">
    <property type="protein sequence ID" value="EKF27951.1"/>
    <property type="molecule type" value="Genomic_DNA"/>
</dbReference>
<dbReference type="Proteomes" id="UP000007350">
    <property type="component" value="Unassembled WGS sequence"/>
</dbReference>
<gene>
    <name evidence="2" type="ORF">MOQ_008316</name>
</gene>
<comment type="caution">
    <text evidence="2">The sequence shown here is derived from an EMBL/GenBank/DDBJ whole genome shotgun (WGS) entry which is preliminary data.</text>
</comment>
<reference evidence="2 3" key="1">
    <citation type="journal article" date="2012" name="BMC Genomics">
        <title>Comparative genomic analysis of human infective Trypanosoma cruzi lineages with the bat-restricted subspecies T. cruzi marinkellei.</title>
        <authorList>
            <person name="Franzen O."/>
            <person name="Talavera-Lopez C."/>
            <person name="Ochaya S."/>
            <person name="Butler C.E."/>
            <person name="Messenger L.A."/>
            <person name="Lewis M.D."/>
            <person name="Llewellyn M.S."/>
            <person name="Marinkelle C.J."/>
            <person name="Tyler K.M."/>
            <person name="Miles M.A."/>
            <person name="Andersson B."/>
        </authorList>
    </citation>
    <scope>NUCLEOTIDE SEQUENCE [LARGE SCALE GENOMIC DNA]</scope>
    <source>
        <strain evidence="2 3">B7</strain>
    </source>
</reference>
<keyword evidence="3" id="KW-1185">Reference proteome</keyword>
<feature type="compositionally biased region" description="Basic and acidic residues" evidence="1">
    <location>
        <begin position="194"/>
        <end position="203"/>
    </location>
</feature>
<dbReference type="AlphaFoldDB" id="K2MZZ4"/>
<evidence type="ECO:0000313" key="2">
    <source>
        <dbReference type="EMBL" id="EKF27951.1"/>
    </source>
</evidence>
<evidence type="ECO:0000313" key="3">
    <source>
        <dbReference type="Proteomes" id="UP000007350"/>
    </source>
</evidence>
<feature type="region of interest" description="Disordered" evidence="1">
    <location>
        <begin position="176"/>
        <end position="203"/>
    </location>
</feature>
<evidence type="ECO:0000256" key="1">
    <source>
        <dbReference type="SAM" id="MobiDB-lite"/>
    </source>
</evidence>
<organism evidence="2 3">
    <name type="scientific">Trypanosoma cruzi marinkellei</name>
    <dbReference type="NCBI Taxonomy" id="85056"/>
    <lineage>
        <taxon>Eukaryota</taxon>
        <taxon>Discoba</taxon>
        <taxon>Euglenozoa</taxon>
        <taxon>Kinetoplastea</taxon>
        <taxon>Metakinetoplastina</taxon>
        <taxon>Trypanosomatida</taxon>
        <taxon>Trypanosomatidae</taxon>
        <taxon>Trypanosoma</taxon>
        <taxon>Schizotrypanum</taxon>
    </lineage>
</organism>
<protein>
    <submittedName>
        <fullName evidence="2">Uncharacterized protein</fullName>
    </submittedName>
</protein>